<sequence>MRTFTKIIAPALVAALGFTAVTPAIAEAAPRHQTSSQSSSVRAEISGLRAQIDRAAARRTISQREATNLRRDAAQVQKLYTSYARNGLNRQETRTLQNRVDRIKAELRTDRHDQRR</sequence>
<gene>
    <name evidence="3" type="ORF">SAMN06296065_103444</name>
</gene>
<dbReference type="RefSeq" id="WP_283405783.1">
    <property type="nucleotide sequence ID" value="NZ_FXUI01000003.1"/>
</dbReference>
<reference evidence="3 4" key="1">
    <citation type="submission" date="2017-05" db="EMBL/GenBank/DDBJ databases">
        <authorList>
            <person name="Varghese N."/>
            <person name="Submissions S."/>
        </authorList>
    </citation>
    <scope>NUCLEOTIDE SEQUENCE [LARGE SCALE GENOMIC DNA]</scope>
    <source>
        <strain evidence="3 4">SM16</strain>
    </source>
</reference>
<accession>A0ABY1Q7Z4</accession>
<evidence type="ECO:0000256" key="1">
    <source>
        <dbReference type="SAM" id="MobiDB-lite"/>
    </source>
</evidence>
<comment type="caution">
    <text evidence="3">The sequence shown here is derived from an EMBL/GenBank/DDBJ whole genome shotgun (WGS) entry which is preliminary data.</text>
</comment>
<feature type="chain" id="PRO_5045699412" evidence="2">
    <location>
        <begin position="27"/>
        <end position="116"/>
    </location>
</feature>
<evidence type="ECO:0000313" key="4">
    <source>
        <dbReference type="Proteomes" id="UP001157910"/>
    </source>
</evidence>
<feature type="compositionally biased region" description="Basic and acidic residues" evidence="1">
    <location>
        <begin position="99"/>
        <end position="116"/>
    </location>
</feature>
<evidence type="ECO:0000313" key="3">
    <source>
        <dbReference type="EMBL" id="SMP62282.1"/>
    </source>
</evidence>
<dbReference type="Proteomes" id="UP001157910">
    <property type="component" value="Unassembled WGS sequence"/>
</dbReference>
<dbReference type="EMBL" id="FXUI01000003">
    <property type="protein sequence ID" value="SMP62282.1"/>
    <property type="molecule type" value="Genomic_DNA"/>
</dbReference>
<organism evidence="3 4">
    <name type="scientific">Novosphingobium panipatense</name>
    <dbReference type="NCBI Taxonomy" id="428991"/>
    <lineage>
        <taxon>Bacteria</taxon>
        <taxon>Pseudomonadati</taxon>
        <taxon>Pseudomonadota</taxon>
        <taxon>Alphaproteobacteria</taxon>
        <taxon>Sphingomonadales</taxon>
        <taxon>Sphingomonadaceae</taxon>
        <taxon>Novosphingobium</taxon>
    </lineage>
</organism>
<proteinExistence type="predicted"/>
<protein>
    <submittedName>
        <fullName evidence="3">Uncharacterized protein</fullName>
    </submittedName>
</protein>
<keyword evidence="4" id="KW-1185">Reference proteome</keyword>
<feature type="region of interest" description="Disordered" evidence="1">
    <location>
        <begin position="90"/>
        <end position="116"/>
    </location>
</feature>
<keyword evidence="2" id="KW-0732">Signal</keyword>
<name>A0ABY1Q7Z4_9SPHN</name>
<evidence type="ECO:0000256" key="2">
    <source>
        <dbReference type="SAM" id="SignalP"/>
    </source>
</evidence>
<feature type="signal peptide" evidence="2">
    <location>
        <begin position="1"/>
        <end position="26"/>
    </location>
</feature>